<evidence type="ECO:0000313" key="1">
    <source>
        <dbReference type="EMBL" id="PZW47123.1"/>
    </source>
</evidence>
<dbReference type="RefSeq" id="WP_158537151.1">
    <property type="nucleotide sequence ID" value="NZ_QKYU01000007.1"/>
</dbReference>
<reference evidence="1 2" key="1">
    <citation type="submission" date="2018-06" db="EMBL/GenBank/DDBJ databases">
        <title>Genomic Encyclopedia of Archaeal and Bacterial Type Strains, Phase II (KMG-II): from individual species to whole genera.</title>
        <authorList>
            <person name="Goeker M."/>
        </authorList>
    </citation>
    <scope>NUCLEOTIDE SEQUENCE [LARGE SCALE GENOMIC DNA]</scope>
    <source>
        <strain evidence="1 2">DSM 24525</strain>
    </source>
</reference>
<evidence type="ECO:0000313" key="2">
    <source>
        <dbReference type="Proteomes" id="UP000249688"/>
    </source>
</evidence>
<gene>
    <name evidence="1" type="ORF">C8P66_107161</name>
</gene>
<dbReference type="EMBL" id="QKYU01000007">
    <property type="protein sequence ID" value="PZW47123.1"/>
    <property type="molecule type" value="Genomic_DNA"/>
</dbReference>
<name>A0A2W7KH29_9PROT</name>
<dbReference type="AlphaFoldDB" id="A0A2W7KH29"/>
<comment type="caution">
    <text evidence="1">The sequence shown here is derived from an EMBL/GenBank/DDBJ whole genome shotgun (WGS) entry which is preliminary data.</text>
</comment>
<sequence>MTFPATALALMLGLGACLCWMNDVKSRADTLALAVGYRDAVIAFSLGDTAD</sequence>
<proteinExistence type="predicted"/>
<accession>A0A2W7KH29</accession>
<protein>
    <submittedName>
        <fullName evidence="1">Uncharacterized protein</fullName>
    </submittedName>
</protein>
<dbReference type="Proteomes" id="UP000249688">
    <property type="component" value="Unassembled WGS sequence"/>
</dbReference>
<keyword evidence="2" id="KW-1185">Reference proteome</keyword>
<organism evidence="1 2">
    <name type="scientific">Humitalea rosea</name>
    <dbReference type="NCBI Taxonomy" id="990373"/>
    <lineage>
        <taxon>Bacteria</taxon>
        <taxon>Pseudomonadati</taxon>
        <taxon>Pseudomonadota</taxon>
        <taxon>Alphaproteobacteria</taxon>
        <taxon>Acetobacterales</taxon>
        <taxon>Roseomonadaceae</taxon>
        <taxon>Humitalea</taxon>
    </lineage>
</organism>